<evidence type="ECO:0000256" key="4">
    <source>
        <dbReference type="ARBA" id="ARBA00022692"/>
    </source>
</evidence>
<dbReference type="GO" id="GO:0006811">
    <property type="term" value="P:monoatomic ion transport"/>
    <property type="evidence" value="ECO:0007669"/>
    <property type="project" value="UniProtKB-KW"/>
</dbReference>
<feature type="short sequence motif" description="TonB C-terminal box" evidence="11">
    <location>
        <begin position="599"/>
        <end position="616"/>
    </location>
</feature>
<keyword evidence="6" id="KW-0406">Ion transport</keyword>
<dbReference type="Gene3D" id="2.170.130.10">
    <property type="entry name" value="TonB-dependent receptor, plug domain"/>
    <property type="match status" value="1"/>
</dbReference>
<feature type="signal peptide" evidence="13">
    <location>
        <begin position="1"/>
        <end position="37"/>
    </location>
</feature>
<evidence type="ECO:0000256" key="1">
    <source>
        <dbReference type="ARBA" id="ARBA00004571"/>
    </source>
</evidence>
<evidence type="ECO:0000259" key="15">
    <source>
        <dbReference type="Pfam" id="PF07715"/>
    </source>
</evidence>
<reference evidence="16 17" key="1">
    <citation type="submission" date="2019-07" db="EMBL/GenBank/DDBJ databases">
        <title>Aquicoccus porphyridii gen. nov., sp. nov., isolated from a small marine red alga, Porphyridium marinum.</title>
        <authorList>
            <person name="Liu L."/>
        </authorList>
    </citation>
    <scope>NUCLEOTIDE SEQUENCE [LARGE SCALE GENOMIC DNA]</scope>
    <source>
        <strain evidence="16 17">L1 8-17</strain>
    </source>
</reference>
<evidence type="ECO:0000256" key="8">
    <source>
        <dbReference type="ARBA" id="ARBA00023136"/>
    </source>
</evidence>
<dbReference type="PANTHER" id="PTHR30069:SF53">
    <property type="entry name" value="COLICIN I RECEPTOR-RELATED"/>
    <property type="match status" value="1"/>
</dbReference>
<feature type="domain" description="TonB-dependent receptor-like beta-barrel" evidence="14">
    <location>
        <begin position="185"/>
        <end position="590"/>
    </location>
</feature>
<dbReference type="GO" id="GO:0015889">
    <property type="term" value="P:cobalamin transport"/>
    <property type="evidence" value="ECO:0007669"/>
    <property type="project" value="TreeGrafter"/>
</dbReference>
<feature type="domain" description="TonB-dependent receptor plug" evidence="15">
    <location>
        <begin position="60"/>
        <end position="166"/>
    </location>
</feature>
<keyword evidence="7 12" id="KW-0798">TonB box</keyword>
<protein>
    <submittedName>
        <fullName evidence="16">TonB-dependent receptor</fullName>
    </submittedName>
</protein>
<keyword evidence="3 10" id="KW-1134">Transmembrane beta strand</keyword>
<dbReference type="InterPro" id="IPR010917">
    <property type="entry name" value="TonB_rcpt_CS"/>
</dbReference>
<dbReference type="AlphaFoldDB" id="A0A5A9ZH72"/>
<dbReference type="InterPro" id="IPR012910">
    <property type="entry name" value="Plug_dom"/>
</dbReference>
<evidence type="ECO:0000256" key="7">
    <source>
        <dbReference type="ARBA" id="ARBA00023077"/>
    </source>
</evidence>
<evidence type="ECO:0000256" key="12">
    <source>
        <dbReference type="RuleBase" id="RU003357"/>
    </source>
</evidence>
<keyword evidence="16" id="KW-0675">Receptor</keyword>
<evidence type="ECO:0000256" key="11">
    <source>
        <dbReference type="PROSITE-ProRule" id="PRU10144"/>
    </source>
</evidence>
<keyword evidence="17" id="KW-1185">Reference proteome</keyword>
<keyword evidence="8 10" id="KW-0472">Membrane</keyword>
<comment type="similarity">
    <text evidence="10 12">Belongs to the TonB-dependent receptor family.</text>
</comment>
<sequence length="616" mass="65721">MRERKEDEDMTRPVTRTGLMASCAIAALIVQAPVAHAQDEDVTDLGTIVLSGSLIPQPMSRTGATVDVLEEDDLDGDTRPLADTLSRKPGLSFAQSGPLGTTSSLSIRGLPARYIGVRIDGIDVTDAAGTQAQFDFGGMTNAGLGRVELLKGSQSALYGSEAIGGVVDISTARPSKLGFSTRLSAEAGSYGTYSGNLMLGYKDDRGEVALNVSRIESDGFSALSDNTEKDGAEQSLASLTLRYALSDNVTVGGAVLYRDLDFDFDNMAGDPSGTGQTRQRGARVFAEVTTGRVTHKLSYSHFDSKRDLATSTYTATYDSTRDQIAYLGSASLGGAANAVLNFGLDYTEERYKTVGSADTRSAFAELLLQPGDVDLSLALRHDEHSQFGGHASGRIAGVWHVTGSTDIRAALATGFRAPSLNELYGPFGGNPNLDPEQSRNAELGIEHRFGGVGSIRGTLFYTEVDDLIDYNFPTGYVQVPGTSVSKGFEMSGRYALSDQYTVYGAYTYVDAKDGNGMRRVRVPRNTLVLGLDAEFTPKLSGNIEVKHANGAEASAFAPAGHKVGEYTLVNAGVEYAVMDNAKAYLRVENLTDEDYETVGGYNQPGRSVFFGIRAEF</sequence>
<comment type="caution">
    <text evidence="16">The sequence shown here is derived from an EMBL/GenBank/DDBJ whole genome shotgun (WGS) entry which is preliminary data.</text>
</comment>
<evidence type="ECO:0000256" key="9">
    <source>
        <dbReference type="ARBA" id="ARBA00023237"/>
    </source>
</evidence>
<dbReference type="Proteomes" id="UP000325291">
    <property type="component" value="Unassembled WGS sequence"/>
</dbReference>
<gene>
    <name evidence="16" type="ORF">FLO80_09745</name>
</gene>
<dbReference type="PROSITE" id="PS01156">
    <property type="entry name" value="TONB_DEPENDENT_REC_2"/>
    <property type="match status" value="1"/>
</dbReference>
<proteinExistence type="inferred from homology"/>
<name>A0A5A9ZH72_9RHOB</name>
<keyword evidence="2 10" id="KW-0813">Transport</keyword>
<dbReference type="PANTHER" id="PTHR30069">
    <property type="entry name" value="TONB-DEPENDENT OUTER MEMBRANE RECEPTOR"/>
    <property type="match status" value="1"/>
</dbReference>
<evidence type="ECO:0000259" key="14">
    <source>
        <dbReference type="Pfam" id="PF00593"/>
    </source>
</evidence>
<dbReference type="InterPro" id="IPR037066">
    <property type="entry name" value="Plug_dom_sf"/>
</dbReference>
<dbReference type="InterPro" id="IPR039426">
    <property type="entry name" value="TonB-dep_rcpt-like"/>
</dbReference>
<evidence type="ECO:0000313" key="17">
    <source>
        <dbReference type="Proteomes" id="UP000325291"/>
    </source>
</evidence>
<keyword evidence="5 13" id="KW-0732">Signal</keyword>
<evidence type="ECO:0000256" key="10">
    <source>
        <dbReference type="PROSITE-ProRule" id="PRU01360"/>
    </source>
</evidence>
<dbReference type="EMBL" id="VINQ01000005">
    <property type="protein sequence ID" value="KAA0916379.1"/>
    <property type="molecule type" value="Genomic_DNA"/>
</dbReference>
<evidence type="ECO:0000256" key="2">
    <source>
        <dbReference type="ARBA" id="ARBA00022448"/>
    </source>
</evidence>
<dbReference type="CDD" id="cd01347">
    <property type="entry name" value="ligand_gated_channel"/>
    <property type="match status" value="1"/>
</dbReference>
<dbReference type="Pfam" id="PF00593">
    <property type="entry name" value="TonB_dep_Rec_b-barrel"/>
    <property type="match status" value="1"/>
</dbReference>
<evidence type="ECO:0000313" key="16">
    <source>
        <dbReference type="EMBL" id="KAA0916379.1"/>
    </source>
</evidence>
<dbReference type="InterPro" id="IPR036942">
    <property type="entry name" value="Beta-barrel_TonB_sf"/>
</dbReference>
<keyword evidence="9 10" id="KW-0998">Cell outer membrane</keyword>
<accession>A0A5A9ZH72</accession>
<dbReference type="Gene3D" id="2.40.170.20">
    <property type="entry name" value="TonB-dependent receptor, beta-barrel domain"/>
    <property type="match status" value="1"/>
</dbReference>
<evidence type="ECO:0000256" key="6">
    <source>
        <dbReference type="ARBA" id="ARBA00023065"/>
    </source>
</evidence>
<organism evidence="16 17">
    <name type="scientific">Aquicoccus porphyridii</name>
    <dbReference type="NCBI Taxonomy" id="1852029"/>
    <lineage>
        <taxon>Bacteria</taxon>
        <taxon>Pseudomonadati</taxon>
        <taxon>Pseudomonadota</taxon>
        <taxon>Alphaproteobacteria</taxon>
        <taxon>Rhodobacterales</taxon>
        <taxon>Paracoccaceae</taxon>
        <taxon>Aquicoccus</taxon>
    </lineage>
</organism>
<keyword evidence="4 10" id="KW-0812">Transmembrane</keyword>
<comment type="subcellular location">
    <subcellularLocation>
        <location evidence="1 10">Cell outer membrane</location>
        <topology evidence="1 10">Multi-pass membrane protein</topology>
    </subcellularLocation>
</comment>
<dbReference type="GO" id="GO:0009279">
    <property type="term" value="C:cell outer membrane"/>
    <property type="evidence" value="ECO:0007669"/>
    <property type="project" value="UniProtKB-SubCell"/>
</dbReference>
<feature type="chain" id="PRO_5022962734" evidence="13">
    <location>
        <begin position="38"/>
        <end position="616"/>
    </location>
</feature>
<dbReference type="Pfam" id="PF07715">
    <property type="entry name" value="Plug"/>
    <property type="match status" value="1"/>
</dbReference>
<evidence type="ECO:0000256" key="13">
    <source>
        <dbReference type="SAM" id="SignalP"/>
    </source>
</evidence>
<evidence type="ECO:0000256" key="3">
    <source>
        <dbReference type="ARBA" id="ARBA00022452"/>
    </source>
</evidence>
<evidence type="ECO:0000256" key="5">
    <source>
        <dbReference type="ARBA" id="ARBA00022729"/>
    </source>
</evidence>
<dbReference type="PROSITE" id="PS52016">
    <property type="entry name" value="TONB_DEPENDENT_REC_3"/>
    <property type="match status" value="1"/>
</dbReference>
<dbReference type="SUPFAM" id="SSF56935">
    <property type="entry name" value="Porins"/>
    <property type="match status" value="1"/>
</dbReference>
<dbReference type="InterPro" id="IPR000531">
    <property type="entry name" value="Beta-barrel_TonB"/>
</dbReference>